<evidence type="ECO:0000313" key="2">
    <source>
        <dbReference type="EMBL" id="TDC89304.1"/>
    </source>
</evidence>
<comment type="caution">
    <text evidence="2">The sequence shown here is derived from an EMBL/GenBank/DDBJ whole genome shotgun (WGS) entry which is preliminary data.</text>
</comment>
<feature type="domain" description="4Fe-4S Wbl-type" evidence="1">
    <location>
        <begin position="24"/>
        <end position="94"/>
    </location>
</feature>
<dbReference type="Pfam" id="PF02467">
    <property type="entry name" value="Whib"/>
    <property type="match status" value="1"/>
</dbReference>
<evidence type="ECO:0000259" key="1">
    <source>
        <dbReference type="PROSITE" id="PS51674"/>
    </source>
</evidence>
<dbReference type="InterPro" id="IPR034768">
    <property type="entry name" value="4FE4S_WBL"/>
</dbReference>
<dbReference type="RefSeq" id="WP_132626184.1">
    <property type="nucleotide sequence ID" value="NZ_SMKV01000034.1"/>
</dbReference>
<name>A0A4R4UJU5_9PSEU</name>
<sequence>MNDCLHAIAVRLDRLRAVPTDVLAEIVMRDDPCMWVVGDDGPPEPDGPDPDRQLAADLCAGCTVQDVCIELEFRLHGAKTIGVWGGLSDADRRELFVIWADRRQDDFAAEEVNTDDDA</sequence>
<protein>
    <submittedName>
        <fullName evidence="2">WhiB family transcriptional regulator</fullName>
    </submittedName>
</protein>
<dbReference type="Proteomes" id="UP000294744">
    <property type="component" value="Unassembled WGS sequence"/>
</dbReference>
<organism evidence="2 3">
    <name type="scientific">Saccharopolyspora aridisoli</name>
    <dbReference type="NCBI Taxonomy" id="2530385"/>
    <lineage>
        <taxon>Bacteria</taxon>
        <taxon>Bacillati</taxon>
        <taxon>Actinomycetota</taxon>
        <taxon>Actinomycetes</taxon>
        <taxon>Pseudonocardiales</taxon>
        <taxon>Pseudonocardiaceae</taxon>
        <taxon>Saccharopolyspora</taxon>
    </lineage>
</organism>
<keyword evidence="3" id="KW-1185">Reference proteome</keyword>
<gene>
    <name evidence="2" type="ORF">E1161_21665</name>
</gene>
<dbReference type="EMBL" id="SMKV01000034">
    <property type="protein sequence ID" value="TDC89304.1"/>
    <property type="molecule type" value="Genomic_DNA"/>
</dbReference>
<evidence type="ECO:0000313" key="3">
    <source>
        <dbReference type="Proteomes" id="UP000294744"/>
    </source>
</evidence>
<dbReference type="PROSITE" id="PS51674">
    <property type="entry name" value="4FE4S_WBL"/>
    <property type="match status" value="1"/>
</dbReference>
<reference evidence="2 3" key="1">
    <citation type="submission" date="2019-03" db="EMBL/GenBank/DDBJ databases">
        <title>Draft genome sequences of novel Actinobacteria.</title>
        <authorList>
            <person name="Sahin N."/>
            <person name="Ay H."/>
            <person name="Saygin H."/>
        </authorList>
    </citation>
    <scope>NUCLEOTIDE SEQUENCE [LARGE SCALE GENOMIC DNA]</scope>
    <source>
        <strain evidence="2 3">16K404</strain>
    </source>
</reference>
<accession>A0A4R4UJU5</accession>
<dbReference type="OrthoDB" id="3689751at2"/>
<dbReference type="AlphaFoldDB" id="A0A4R4UJU5"/>
<proteinExistence type="predicted"/>